<sequence length="267" mass="28553">MQGSWTFGQIESTGFRTGDHRLTLGFQQAYREPVQLLRLAVDDAVTTVGGGFLLRVRMLDPHPRYLGTASRISITASWNATMLSARSVATAGGTIDARELVDRRRFVTFSVPLSATGAGDLVAELAMAAGLGDDSVTTVNVEAVEVDGKVVPFVAQNAVVRMEGICYQGGPRLVDPLRSAQIIRIGPQPASTTVRIELDVRSAIEDLLIRAYATSGTQQVHNLAHVKSVGVGMQTIVCDVSDIPSGVHALILTTDGRDQLVMISVLR</sequence>
<organism evidence="1 2">
    <name type="scientific">Candidatus Kapaibacterium thiocyanatum</name>
    <dbReference type="NCBI Taxonomy" id="1895771"/>
    <lineage>
        <taxon>Bacteria</taxon>
        <taxon>Pseudomonadati</taxon>
        <taxon>Candidatus Kapaibacteriota</taxon>
        <taxon>Candidatus Kapaibacteriia</taxon>
        <taxon>Candidatus Kapaibacteriales</taxon>
        <taxon>Candidatus Kapaibacteriaceae</taxon>
        <taxon>Candidatus Kapaibacterium</taxon>
    </lineage>
</organism>
<evidence type="ECO:0000313" key="1">
    <source>
        <dbReference type="EMBL" id="OJX59252.1"/>
    </source>
</evidence>
<gene>
    <name evidence="1" type="ORF">BGO89_02205</name>
</gene>
<accession>A0A1M3L201</accession>
<dbReference type="EMBL" id="MKVH01000013">
    <property type="protein sequence ID" value="OJX59252.1"/>
    <property type="molecule type" value="Genomic_DNA"/>
</dbReference>
<dbReference type="STRING" id="1895771.BGO89_02205"/>
<evidence type="ECO:0000313" key="2">
    <source>
        <dbReference type="Proteomes" id="UP000184233"/>
    </source>
</evidence>
<comment type="caution">
    <text evidence="1">The sequence shown here is derived from an EMBL/GenBank/DDBJ whole genome shotgun (WGS) entry which is preliminary data.</text>
</comment>
<dbReference type="AlphaFoldDB" id="A0A1M3L201"/>
<reference evidence="1 2" key="1">
    <citation type="submission" date="2016-09" db="EMBL/GenBank/DDBJ databases">
        <title>Genome-resolved meta-omics ties microbial dynamics to process performance in biotechnology for thiocyanate degradation.</title>
        <authorList>
            <person name="Kantor R.S."/>
            <person name="Huddy R.J."/>
            <person name="Iyer R."/>
            <person name="Thomas B.C."/>
            <person name="Brown C.T."/>
            <person name="Anantharaman K."/>
            <person name="Tringe S."/>
            <person name="Hettich R.L."/>
            <person name="Harrison S.T."/>
            <person name="Banfield J.F."/>
        </authorList>
    </citation>
    <scope>NUCLEOTIDE SEQUENCE [LARGE SCALE GENOMIC DNA]</scope>
    <source>
        <strain evidence="1">59-99</strain>
    </source>
</reference>
<dbReference type="Proteomes" id="UP000184233">
    <property type="component" value="Unassembled WGS sequence"/>
</dbReference>
<protein>
    <submittedName>
        <fullName evidence="1">Uncharacterized protein</fullName>
    </submittedName>
</protein>
<name>A0A1M3L201_9BACT</name>
<proteinExistence type="predicted"/>